<proteinExistence type="predicted"/>
<dbReference type="AlphaFoldDB" id="A0A0F9EXQ3"/>
<comment type="caution">
    <text evidence="1">The sequence shown here is derived from an EMBL/GenBank/DDBJ whole genome shotgun (WGS) entry which is preliminary data.</text>
</comment>
<sequence length="22" mass="2504">MVQIKLIVEGMKAQIIKAFDVE</sequence>
<name>A0A0F9EXQ3_9ZZZZ</name>
<protein>
    <submittedName>
        <fullName evidence="1">Uncharacterized protein</fullName>
    </submittedName>
</protein>
<gene>
    <name evidence="1" type="ORF">LCGC14_2020480</name>
</gene>
<feature type="non-terminal residue" evidence="1">
    <location>
        <position position="22"/>
    </location>
</feature>
<dbReference type="EMBL" id="LAZR01023330">
    <property type="protein sequence ID" value="KKL78868.1"/>
    <property type="molecule type" value="Genomic_DNA"/>
</dbReference>
<evidence type="ECO:0000313" key="1">
    <source>
        <dbReference type="EMBL" id="KKL78868.1"/>
    </source>
</evidence>
<accession>A0A0F9EXQ3</accession>
<organism evidence="1">
    <name type="scientific">marine sediment metagenome</name>
    <dbReference type="NCBI Taxonomy" id="412755"/>
    <lineage>
        <taxon>unclassified sequences</taxon>
        <taxon>metagenomes</taxon>
        <taxon>ecological metagenomes</taxon>
    </lineage>
</organism>
<reference evidence="1" key="1">
    <citation type="journal article" date="2015" name="Nature">
        <title>Complex archaea that bridge the gap between prokaryotes and eukaryotes.</title>
        <authorList>
            <person name="Spang A."/>
            <person name="Saw J.H."/>
            <person name="Jorgensen S.L."/>
            <person name="Zaremba-Niedzwiedzka K."/>
            <person name="Martijn J."/>
            <person name="Lind A.E."/>
            <person name="van Eijk R."/>
            <person name="Schleper C."/>
            <person name="Guy L."/>
            <person name="Ettema T.J."/>
        </authorList>
    </citation>
    <scope>NUCLEOTIDE SEQUENCE</scope>
</reference>